<dbReference type="Proteomes" id="UP001314170">
    <property type="component" value="Unassembled WGS sequence"/>
</dbReference>
<gene>
    <name evidence="1" type="ORF">DCAF_LOCUS5739</name>
</gene>
<keyword evidence="2" id="KW-1185">Reference proteome</keyword>
<evidence type="ECO:0000313" key="2">
    <source>
        <dbReference type="Proteomes" id="UP001314170"/>
    </source>
</evidence>
<proteinExistence type="predicted"/>
<reference evidence="1 2" key="1">
    <citation type="submission" date="2024-01" db="EMBL/GenBank/DDBJ databases">
        <authorList>
            <person name="Waweru B."/>
        </authorList>
    </citation>
    <scope>NUCLEOTIDE SEQUENCE [LARGE SCALE GENOMIC DNA]</scope>
</reference>
<sequence>MGMTDITKCTRKKKDHHQLSIQLIKQKYTFPPSLTQCIAKSRAISARNLTFGGYDREKSGVLRAMEKEERALHA</sequence>
<dbReference type="EMBL" id="CAWUPB010000892">
    <property type="protein sequence ID" value="CAK7328020.1"/>
    <property type="molecule type" value="Genomic_DNA"/>
</dbReference>
<comment type="caution">
    <text evidence="1">The sequence shown here is derived from an EMBL/GenBank/DDBJ whole genome shotgun (WGS) entry which is preliminary data.</text>
</comment>
<dbReference type="AlphaFoldDB" id="A0AAV1R4R3"/>
<name>A0AAV1R4R3_9ROSI</name>
<protein>
    <submittedName>
        <fullName evidence="1">Uncharacterized protein</fullName>
    </submittedName>
</protein>
<accession>A0AAV1R4R3</accession>
<evidence type="ECO:0000313" key="1">
    <source>
        <dbReference type="EMBL" id="CAK7328020.1"/>
    </source>
</evidence>
<organism evidence="1 2">
    <name type="scientific">Dovyalis caffra</name>
    <dbReference type="NCBI Taxonomy" id="77055"/>
    <lineage>
        <taxon>Eukaryota</taxon>
        <taxon>Viridiplantae</taxon>
        <taxon>Streptophyta</taxon>
        <taxon>Embryophyta</taxon>
        <taxon>Tracheophyta</taxon>
        <taxon>Spermatophyta</taxon>
        <taxon>Magnoliopsida</taxon>
        <taxon>eudicotyledons</taxon>
        <taxon>Gunneridae</taxon>
        <taxon>Pentapetalae</taxon>
        <taxon>rosids</taxon>
        <taxon>fabids</taxon>
        <taxon>Malpighiales</taxon>
        <taxon>Salicaceae</taxon>
        <taxon>Flacourtieae</taxon>
        <taxon>Dovyalis</taxon>
    </lineage>
</organism>